<dbReference type="Proteomes" id="UP000008963">
    <property type="component" value="Chromosome"/>
</dbReference>
<dbReference type="PATRIC" id="fig|862908.3.peg.2285"/>
<keyword evidence="3" id="KW-1185">Reference proteome</keyword>
<dbReference type="OrthoDB" id="5292388at2"/>
<gene>
    <name evidence="2" type="ordered locus">BMS_2399</name>
</gene>
<dbReference type="AlphaFoldDB" id="E1X4W9"/>
<feature type="chain" id="PRO_5003154753" evidence="1">
    <location>
        <begin position="24"/>
        <end position="414"/>
    </location>
</feature>
<reference evidence="3" key="1">
    <citation type="journal article" date="2013" name="ISME J.">
        <title>A small predatory core genome in the divergent marine Bacteriovorax marinus SJ and the terrestrial Bdellovibrio bacteriovorus.</title>
        <authorList>
            <person name="Crossman L.C."/>
            <person name="Chen H."/>
            <person name="Cerdeno-Tarraga A.M."/>
            <person name="Brooks K."/>
            <person name="Quail M.A."/>
            <person name="Pineiro S.A."/>
            <person name="Hobley L."/>
            <person name="Sockett R.E."/>
            <person name="Bentley S.D."/>
            <person name="Parkhill J."/>
            <person name="Williams H.N."/>
            <person name="Stine O.C."/>
        </authorList>
    </citation>
    <scope>NUCLEOTIDE SEQUENCE [LARGE SCALE GENOMIC DNA]</scope>
    <source>
        <strain evidence="3">ATCC BAA-682 / DSM 15412 / SJ</strain>
    </source>
</reference>
<feature type="signal peptide" evidence="1">
    <location>
        <begin position="1"/>
        <end position="23"/>
    </location>
</feature>
<dbReference type="RefSeq" id="WP_014244972.1">
    <property type="nucleotide sequence ID" value="NC_016620.1"/>
</dbReference>
<dbReference type="eggNOG" id="ENOG50347MN">
    <property type="taxonomic scope" value="Bacteria"/>
</dbReference>
<dbReference type="EMBL" id="FQ312005">
    <property type="protein sequence ID" value="CBW27195.1"/>
    <property type="molecule type" value="Genomic_DNA"/>
</dbReference>
<evidence type="ECO:0000313" key="3">
    <source>
        <dbReference type="Proteomes" id="UP000008963"/>
    </source>
</evidence>
<evidence type="ECO:0000256" key="1">
    <source>
        <dbReference type="SAM" id="SignalP"/>
    </source>
</evidence>
<organism evidence="2 3">
    <name type="scientific">Halobacteriovorax marinus (strain ATCC BAA-682 / DSM 15412 / SJ)</name>
    <name type="common">Bacteriovorax marinus</name>
    <dbReference type="NCBI Taxonomy" id="862908"/>
    <lineage>
        <taxon>Bacteria</taxon>
        <taxon>Pseudomonadati</taxon>
        <taxon>Bdellovibrionota</taxon>
        <taxon>Bacteriovoracia</taxon>
        <taxon>Bacteriovoracales</taxon>
        <taxon>Halobacteriovoraceae</taxon>
        <taxon>Halobacteriovorax</taxon>
    </lineage>
</organism>
<protein>
    <submittedName>
        <fullName evidence="2">Uncharacterized protein</fullName>
    </submittedName>
</protein>
<sequence>MHNKLKQTLFTVAILFSSEMTLAASYDTLPKGVRLGGYRHVLTDGINSDYGSSSTESQYALKESLDAKNLESINDATKQYFEQLKSINPGAYDSFTFGEYAADAEGRVSVNGFGLGWGITNNLTAYFSVPIYKANVKLNIHRTKGNNHSETLNHINQNSNLTAEQKVIRDITAQLPDAKEELLQSIIVNYYQYKPIGNWEAQGLGDIEVGAIYKLVDAGDYGLAVAGGVVLPTGREDDPDTLQDISFGDGQSDIFAEVFTGRSFFKRKLDLDLNFRLTYQMSAEKRLRVPESYDFPLSREVDYFKEKLGNKVNLSFGPTYHFTHWASLSSTYGYELQGKSKYESSHSQANDILAHNSDSESHNIRLAASFSTVSLYQMKKFVMPLSVSLRAQKKIAGRNTPKHSQYELDFKFFF</sequence>
<keyword evidence="1" id="KW-0732">Signal</keyword>
<name>E1X4W9_HALMS</name>
<accession>E1X4W9</accession>
<evidence type="ECO:0000313" key="2">
    <source>
        <dbReference type="EMBL" id="CBW27195.1"/>
    </source>
</evidence>
<dbReference type="KEGG" id="bmx:BMS_2399"/>
<dbReference type="HOGENOM" id="CLU_663532_0_0_7"/>
<proteinExistence type="predicted"/>